<dbReference type="Pfam" id="PF00440">
    <property type="entry name" value="TetR_N"/>
    <property type="match status" value="1"/>
</dbReference>
<dbReference type="Gene3D" id="1.10.357.10">
    <property type="entry name" value="Tetracycline Repressor, domain 2"/>
    <property type="match status" value="1"/>
</dbReference>
<accession>A0ABP9EKM0</accession>
<dbReference type="PRINTS" id="PR00455">
    <property type="entry name" value="HTHTETR"/>
</dbReference>
<proteinExistence type="predicted"/>
<keyword evidence="3" id="KW-0804">Transcription</keyword>
<evidence type="ECO:0000256" key="3">
    <source>
        <dbReference type="ARBA" id="ARBA00023163"/>
    </source>
</evidence>
<keyword evidence="2 4" id="KW-0238">DNA-binding</keyword>
<dbReference type="EMBL" id="BAABJZ010000022">
    <property type="protein sequence ID" value="GAA4881811.1"/>
    <property type="molecule type" value="Genomic_DNA"/>
</dbReference>
<keyword evidence="7" id="KW-1185">Reference proteome</keyword>
<evidence type="ECO:0000256" key="2">
    <source>
        <dbReference type="ARBA" id="ARBA00023125"/>
    </source>
</evidence>
<keyword evidence="1" id="KW-0805">Transcription regulation</keyword>
<comment type="caution">
    <text evidence="6">The sequence shown here is derived from an EMBL/GenBank/DDBJ whole genome shotgun (WGS) entry which is preliminary data.</text>
</comment>
<protein>
    <recommendedName>
        <fullName evidence="5">HTH tetR-type domain-containing protein</fullName>
    </recommendedName>
</protein>
<gene>
    <name evidence="6" type="ORF">GCM10023333_14900</name>
</gene>
<evidence type="ECO:0000256" key="4">
    <source>
        <dbReference type="PROSITE-ProRule" id="PRU00335"/>
    </source>
</evidence>
<dbReference type="PANTHER" id="PTHR30055:SF234">
    <property type="entry name" value="HTH-TYPE TRANSCRIPTIONAL REGULATOR BETI"/>
    <property type="match status" value="1"/>
</dbReference>
<dbReference type="Proteomes" id="UP001499988">
    <property type="component" value="Unassembled WGS sequence"/>
</dbReference>
<reference evidence="7" key="1">
    <citation type="journal article" date="2019" name="Int. J. Syst. Evol. Microbiol.">
        <title>The Global Catalogue of Microorganisms (GCM) 10K type strain sequencing project: providing services to taxonomists for standard genome sequencing and annotation.</title>
        <authorList>
            <consortium name="The Broad Institute Genomics Platform"/>
            <consortium name="The Broad Institute Genome Sequencing Center for Infectious Disease"/>
            <person name="Wu L."/>
            <person name="Ma J."/>
        </authorList>
    </citation>
    <scope>NUCLEOTIDE SEQUENCE [LARGE SCALE GENOMIC DNA]</scope>
    <source>
        <strain evidence="7">JCM 18401</strain>
    </source>
</reference>
<dbReference type="InterPro" id="IPR009057">
    <property type="entry name" value="Homeodomain-like_sf"/>
</dbReference>
<evidence type="ECO:0000259" key="5">
    <source>
        <dbReference type="PROSITE" id="PS50977"/>
    </source>
</evidence>
<sequence>MKKIRESVRRKIVFAARQVIAEQGLLAFRYSDIAKQAQISMGTLYSHYANKEALVISMFIMRLDILVDLQSRVAQAAMTPYEKLITHYFCPIFFSRHHQQHNELNFLFSNPSIWMRAEDTLQLRLRAGFDAMKAVSATSWSQALEAEHLLTDEAEIMRQSYTLLSYQRGTVLMFQNPMAANHPKIEECLQTIDGLLRQLNWQEGTTGYDVKKIVTFCRTALDQYDSSLI</sequence>
<dbReference type="PANTHER" id="PTHR30055">
    <property type="entry name" value="HTH-TYPE TRANSCRIPTIONAL REGULATOR RUTR"/>
    <property type="match status" value="1"/>
</dbReference>
<evidence type="ECO:0000313" key="6">
    <source>
        <dbReference type="EMBL" id="GAA4881811.1"/>
    </source>
</evidence>
<feature type="domain" description="HTH tetR-type" evidence="5">
    <location>
        <begin position="6"/>
        <end position="66"/>
    </location>
</feature>
<name>A0ABP9EKM0_9GAMM</name>
<dbReference type="PROSITE" id="PS50977">
    <property type="entry name" value="HTH_TETR_2"/>
    <property type="match status" value="1"/>
</dbReference>
<dbReference type="RefSeq" id="WP_345334722.1">
    <property type="nucleotide sequence ID" value="NZ_BAABJZ010000022.1"/>
</dbReference>
<organism evidence="6 7">
    <name type="scientific">Ferrimonas pelagia</name>
    <dbReference type="NCBI Taxonomy" id="1177826"/>
    <lineage>
        <taxon>Bacteria</taxon>
        <taxon>Pseudomonadati</taxon>
        <taxon>Pseudomonadota</taxon>
        <taxon>Gammaproteobacteria</taxon>
        <taxon>Alteromonadales</taxon>
        <taxon>Ferrimonadaceae</taxon>
        <taxon>Ferrimonas</taxon>
    </lineage>
</organism>
<dbReference type="SUPFAM" id="SSF46689">
    <property type="entry name" value="Homeodomain-like"/>
    <property type="match status" value="1"/>
</dbReference>
<dbReference type="InterPro" id="IPR001647">
    <property type="entry name" value="HTH_TetR"/>
</dbReference>
<evidence type="ECO:0000313" key="7">
    <source>
        <dbReference type="Proteomes" id="UP001499988"/>
    </source>
</evidence>
<evidence type="ECO:0000256" key="1">
    <source>
        <dbReference type="ARBA" id="ARBA00023015"/>
    </source>
</evidence>
<feature type="DNA-binding region" description="H-T-H motif" evidence="4">
    <location>
        <begin position="29"/>
        <end position="48"/>
    </location>
</feature>
<dbReference type="InterPro" id="IPR050109">
    <property type="entry name" value="HTH-type_TetR-like_transc_reg"/>
</dbReference>